<feature type="region of interest" description="Disordered" evidence="18">
    <location>
        <begin position="1"/>
        <end position="29"/>
    </location>
</feature>
<evidence type="ECO:0000256" key="13">
    <source>
        <dbReference type="ARBA" id="ARBA00023136"/>
    </source>
</evidence>
<dbReference type="InterPro" id="IPR003938">
    <property type="entry name" value="K_chnl_volt-dep_EAG/ELK/ERG"/>
</dbReference>
<feature type="transmembrane region" description="Helical" evidence="17">
    <location>
        <begin position="84"/>
        <end position="103"/>
    </location>
</feature>
<dbReference type="Pfam" id="PF00520">
    <property type="entry name" value="Ion_trans"/>
    <property type="match status" value="1"/>
</dbReference>
<feature type="repeat" description="ANK" evidence="16">
    <location>
        <begin position="681"/>
        <end position="713"/>
    </location>
</feature>
<dbReference type="InterPro" id="IPR014710">
    <property type="entry name" value="RmlC-like_jellyroll"/>
</dbReference>
<comment type="caution">
    <text evidence="17">Lacks conserved residue(s) required for the propagation of feature annotation.</text>
</comment>
<dbReference type="InterPro" id="IPR036770">
    <property type="entry name" value="Ankyrin_rpt-contain_sf"/>
</dbReference>
<reference evidence="21" key="1">
    <citation type="journal article" date="2021" name="Front. Plant Sci.">
        <title>Chromosome-Scale Genome Assembly for Chinese Sour Jujube and Insights Into Its Genome Evolution and Domestication Signature.</title>
        <authorList>
            <person name="Shen L.-Y."/>
            <person name="Luo H."/>
            <person name="Wang X.-L."/>
            <person name="Wang X.-M."/>
            <person name="Qiu X.-J."/>
            <person name="Liu H."/>
            <person name="Zhou S.-S."/>
            <person name="Jia K.-H."/>
            <person name="Nie S."/>
            <person name="Bao Y.-T."/>
            <person name="Zhang R.-G."/>
            <person name="Yun Q.-Z."/>
            <person name="Chai Y.-H."/>
            <person name="Lu J.-Y."/>
            <person name="Li Y."/>
            <person name="Zhao S.-W."/>
            <person name="Mao J.-F."/>
            <person name="Jia S.-G."/>
            <person name="Mao Y.-M."/>
        </authorList>
    </citation>
    <scope>NUCLEOTIDE SEQUENCE</scope>
    <source>
        <strain evidence="21">AT0</strain>
        <tissue evidence="21">Leaf</tissue>
    </source>
</reference>
<dbReference type="SUPFAM" id="SSF48403">
    <property type="entry name" value="Ankyrin repeat"/>
    <property type="match status" value="1"/>
</dbReference>
<dbReference type="OrthoDB" id="426293at2759"/>
<evidence type="ECO:0000256" key="2">
    <source>
        <dbReference type="ARBA" id="ARBA00007929"/>
    </source>
</evidence>
<dbReference type="InterPro" id="IPR045319">
    <property type="entry name" value="KAT/AKT"/>
</dbReference>
<feature type="transmembrane region" description="Helical" evidence="17">
    <location>
        <begin position="307"/>
        <end position="332"/>
    </location>
</feature>
<keyword evidence="10 17" id="KW-1133">Transmembrane helix</keyword>
<feature type="compositionally biased region" description="Acidic residues" evidence="18">
    <location>
        <begin position="13"/>
        <end position="29"/>
    </location>
</feature>
<comment type="subcellular location">
    <subcellularLocation>
        <location evidence="1 17">Membrane</location>
        <topology evidence="1 17">Multi-pass membrane protein</topology>
    </subcellularLocation>
</comment>
<keyword evidence="8 17" id="KW-0851">Voltage-gated channel</keyword>
<keyword evidence="11 16" id="KW-0040">ANK repeat</keyword>
<dbReference type="InterPro" id="IPR018490">
    <property type="entry name" value="cNMP-bd_dom_sf"/>
</dbReference>
<dbReference type="SUPFAM" id="SSF81324">
    <property type="entry name" value="Voltage-gated potassium channels"/>
    <property type="match status" value="1"/>
</dbReference>
<feature type="domain" description="Cyclic nucleotide-binding" evidence="19">
    <location>
        <begin position="407"/>
        <end position="527"/>
    </location>
</feature>
<dbReference type="PROSITE" id="PS50088">
    <property type="entry name" value="ANK_REPEAT"/>
    <property type="match status" value="3"/>
</dbReference>
<comment type="subunit">
    <text evidence="15">The potassium channel is probably composed of a homo- or heterotetrameric complex of pore-forming subunits.</text>
</comment>
<evidence type="ECO:0000256" key="1">
    <source>
        <dbReference type="ARBA" id="ARBA00004141"/>
    </source>
</evidence>
<dbReference type="FunFam" id="1.25.40.20:FF:000563">
    <property type="entry name" value="Gated outwardly-rectifying K+ channel"/>
    <property type="match status" value="1"/>
</dbReference>
<comment type="domain">
    <text evidence="17">The segment S4 is probably the voltage-sensor and is characterized by a series of positively charged amino acids. The pore-forming region H5 is enclosed by the transmembrane segments S5 and S6 in the Shaker-type (1P/6TM) and contains the GYGD signature motif which seems to be involved in potassium selectivity.</text>
</comment>
<comment type="caution">
    <text evidence="21">The sequence shown here is derived from an EMBL/GenBank/DDBJ whole genome shotgun (WGS) entry which is preliminary data.</text>
</comment>
<accession>A0A978VJJ3</accession>
<dbReference type="SUPFAM" id="SSF51206">
    <property type="entry name" value="cAMP-binding domain-like"/>
    <property type="match status" value="1"/>
</dbReference>
<dbReference type="InterPro" id="IPR005821">
    <property type="entry name" value="Ion_trans_dom"/>
</dbReference>
<evidence type="ECO:0000256" key="6">
    <source>
        <dbReference type="ARBA" id="ARBA00022737"/>
    </source>
</evidence>
<keyword evidence="6" id="KW-0677">Repeat</keyword>
<evidence type="ECO:0000256" key="4">
    <source>
        <dbReference type="ARBA" id="ARBA00022538"/>
    </source>
</evidence>
<dbReference type="GO" id="GO:0034702">
    <property type="term" value="C:monoatomic ion channel complex"/>
    <property type="evidence" value="ECO:0007669"/>
    <property type="project" value="UniProtKB-KW"/>
</dbReference>
<proteinExistence type="inferred from homology"/>
<dbReference type="Pfam" id="PF11834">
    <property type="entry name" value="KHA"/>
    <property type="match status" value="1"/>
</dbReference>
<evidence type="ECO:0000256" key="10">
    <source>
        <dbReference type="ARBA" id="ARBA00022989"/>
    </source>
</evidence>
<evidence type="ECO:0000256" key="16">
    <source>
        <dbReference type="PROSITE-ProRule" id="PRU00023"/>
    </source>
</evidence>
<dbReference type="Gene3D" id="1.10.287.630">
    <property type="entry name" value="Helix hairpin bin"/>
    <property type="match status" value="1"/>
</dbReference>
<dbReference type="SMART" id="SM00248">
    <property type="entry name" value="ANK"/>
    <property type="match status" value="4"/>
</dbReference>
<comment type="similarity">
    <text evidence="2 17">Belongs to the potassium channel family. Plant (TC 1.A.1.4) subfamily.</text>
</comment>
<sequence length="841" mass="96375">MPGNNMSRRRDRDEEEEKETESESDGGEYEFEDLNDRIKSSRGSRFDLIANEFELQRFSKFSRENLINGFKGLSKDLLIHPDNWWYRAWTKFILIWAVYSSFFTPMEFGFFRGLPENLFILDIVGQIAFLIDIVLQFFVAYRDSQTYRLVCKRTPIAIRYLKSSFVVDLLGCMPWDIIYKACGRREEVRYLLWIRLTRARKVIAFFQNLEKDIRINYLFTRIVKLIVVELYCTHTAACIFYYLATTLHASEEGYTWIGSLKMGDYSYSHFRDIDIWKRYTTSLYFAIVTMATVGYGDIHAVNLREMIFVMIYVSFDMILGAYLIGNMTALIVKGSKTEKFRDKMTDIIKYMNRNRLGRDIRNQIKGHVRLQFESSYTDAAVLQDIPISIRAKISQSLYMPYIENVSLFKGCSMEFINQIVIKLHEEFFLPGEVIMEQGNVVDQLYFVCHGVLEEVGIGEDGSEETVSLLEPNSSFGEISILCNIPQPYTVRVCELCRLLRLDKQSFTNILDIYFYDGRKILNNLLEGKQSNLRVKQLESDITFHIGKQEAELALKVNSAAYYGDLYQLKGLIRAGADPNKTDYDGRSPLHLAASRGYEDICYFLIQEGVDINAKDNFGNTPLLEAIKNGHDRVSSLLVREGASLNVDNAGSFLCTAVSRGDSDFLKRILSNGIDPNAKDYDHRTALHVAASEGLYIMAKLLIEAGASVFSKDRWGNTPIDDGRMCGNKNLIKLLEDAKVGQLSEISSSRQEITDKIHRRKCTVFPFHPWDPEEDRKSGIVLWVSDTIEELIKKATKQLEFSNASCILSEDGGKILDVDLINDGQKLYLSGETHSKINLNSI</sequence>
<dbReference type="PANTHER" id="PTHR45743">
    <property type="entry name" value="POTASSIUM CHANNEL AKT1"/>
    <property type="match status" value="1"/>
</dbReference>
<dbReference type="PRINTS" id="PR01415">
    <property type="entry name" value="ANKYRIN"/>
</dbReference>
<evidence type="ECO:0000256" key="5">
    <source>
        <dbReference type="ARBA" id="ARBA00022692"/>
    </source>
</evidence>
<evidence type="ECO:0000256" key="7">
    <source>
        <dbReference type="ARBA" id="ARBA00022826"/>
    </source>
</evidence>
<feature type="transmembrane region" description="Helical" evidence="17">
    <location>
        <begin position="123"/>
        <end position="141"/>
    </location>
</feature>
<evidence type="ECO:0000256" key="3">
    <source>
        <dbReference type="ARBA" id="ARBA00022448"/>
    </source>
</evidence>
<dbReference type="CDD" id="cd00038">
    <property type="entry name" value="CAP_ED"/>
    <property type="match status" value="1"/>
</dbReference>
<evidence type="ECO:0000256" key="15">
    <source>
        <dbReference type="ARBA" id="ARBA00065181"/>
    </source>
</evidence>
<evidence type="ECO:0000259" key="20">
    <source>
        <dbReference type="PROSITE" id="PS51490"/>
    </source>
</evidence>
<evidence type="ECO:0000256" key="11">
    <source>
        <dbReference type="ARBA" id="ARBA00023043"/>
    </source>
</evidence>
<dbReference type="SMART" id="SM00100">
    <property type="entry name" value="cNMP"/>
    <property type="match status" value="1"/>
</dbReference>
<keyword evidence="12 17" id="KW-0406">Ion transport</keyword>
<dbReference type="FunFam" id="2.60.120.10:FF:000074">
    <property type="entry name" value="Potassium channel KAT2"/>
    <property type="match status" value="1"/>
</dbReference>
<dbReference type="InterPro" id="IPR000595">
    <property type="entry name" value="cNMP-bd_dom"/>
</dbReference>
<dbReference type="Gene3D" id="2.60.120.10">
    <property type="entry name" value="Jelly Rolls"/>
    <property type="match status" value="1"/>
</dbReference>
<dbReference type="InterPro" id="IPR002110">
    <property type="entry name" value="Ankyrin_rpt"/>
</dbReference>
<evidence type="ECO:0000259" key="19">
    <source>
        <dbReference type="PROSITE" id="PS50042"/>
    </source>
</evidence>
<dbReference type="Gene3D" id="1.10.287.70">
    <property type="match status" value="1"/>
</dbReference>
<keyword evidence="9 17" id="KW-0630">Potassium</keyword>
<gene>
    <name evidence="21" type="ORF">FEM48_Zijuj04G0112000</name>
</gene>
<dbReference type="FunFam" id="1.10.287.70:FF:000139">
    <property type="entry name" value="Potassium channel SKOR"/>
    <property type="match status" value="1"/>
</dbReference>
<keyword evidence="14 17" id="KW-0407">Ion channel</keyword>
<dbReference type="EMBL" id="JAEACU010000004">
    <property type="protein sequence ID" value="KAH7533262.1"/>
    <property type="molecule type" value="Genomic_DNA"/>
</dbReference>
<dbReference type="PRINTS" id="PR01463">
    <property type="entry name" value="EAGCHANLFMLY"/>
</dbReference>
<name>A0A978VJJ3_ZIZJJ</name>
<keyword evidence="4 17" id="KW-0633">Potassium transport</keyword>
<evidence type="ECO:0000256" key="17">
    <source>
        <dbReference type="RuleBase" id="RU369015"/>
    </source>
</evidence>
<dbReference type="PROSITE" id="PS50297">
    <property type="entry name" value="ANK_REP_REGION"/>
    <property type="match status" value="3"/>
</dbReference>
<dbReference type="PANTHER" id="PTHR45743:SF3">
    <property type="entry name" value="POTASSIUM CHANNEL SKOR"/>
    <property type="match status" value="1"/>
</dbReference>
<comment type="domain">
    <text evidence="17">The KHA domain (rich in hydrophobic and acidic residues) present in the C-terminal part is likely to be important for tetramerization.</text>
</comment>
<feature type="repeat" description="ANK" evidence="16">
    <location>
        <begin position="584"/>
        <end position="616"/>
    </location>
</feature>
<dbReference type="AlphaFoldDB" id="A0A978VJJ3"/>
<feature type="repeat" description="ANK" evidence="16">
    <location>
        <begin position="617"/>
        <end position="649"/>
    </location>
</feature>
<evidence type="ECO:0000256" key="12">
    <source>
        <dbReference type="ARBA" id="ARBA00023065"/>
    </source>
</evidence>
<evidence type="ECO:0000256" key="14">
    <source>
        <dbReference type="ARBA" id="ARBA00023303"/>
    </source>
</evidence>
<dbReference type="Pfam" id="PF12796">
    <property type="entry name" value="Ank_2"/>
    <property type="match status" value="2"/>
</dbReference>
<dbReference type="Pfam" id="PF00027">
    <property type="entry name" value="cNMP_binding"/>
    <property type="match status" value="1"/>
</dbReference>
<comment type="subunit">
    <text evidence="17">The potassium channel is composed of a homo- or heterotetrameric complex of pore-forming subunits.</text>
</comment>
<keyword evidence="3 17" id="KW-0813">Transport</keyword>
<evidence type="ECO:0000313" key="21">
    <source>
        <dbReference type="EMBL" id="KAH7533262.1"/>
    </source>
</evidence>
<organism evidence="21 22">
    <name type="scientific">Ziziphus jujuba var. spinosa</name>
    <dbReference type="NCBI Taxonomy" id="714518"/>
    <lineage>
        <taxon>Eukaryota</taxon>
        <taxon>Viridiplantae</taxon>
        <taxon>Streptophyta</taxon>
        <taxon>Embryophyta</taxon>
        <taxon>Tracheophyta</taxon>
        <taxon>Spermatophyta</taxon>
        <taxon>Magnoliopsida</taxon>
        <taxon>eudicotyledons</taxon>
        <taxon>Gunneridae</taxon>
        <taxon>Pentapetalae</taxon>
        <taxon>rosids</taxon>
        <taxon>fabids</taxon>
        <taxon>Rosales</taxon>
        <taxon>Rhamnaceae</taxon>
        <taxon>Paliureae</taxon>
        <taxon>Ziziphus</taxon>
    </lineage>
</organism>
<keyword evidence="13 17" id="KW-0472">Membrane</keyword>
<feature type="domain" description="KHA" evidence="20">
    <location>
        <begin position="760"/>
        <end position="841"/>
    </location>
</feature>
<dbReference type="Proteomes" id="UP000813462">
    <property type="component" value="Unassembled WGS sequence"/>
</dbReference>
<evidence type="ECO:0000256" key="18">
    <source>
        <dbReference type="SAM" id="MobiDB-lite"/>
    </source>
</evidence>
<dbReference type="PROSITE" id="PS50042">
    <property type="entry name" value="CNMP_BINDING_3"/>
    <property type="match status" value="1"/>
</dbReference>
<dbReference type="GO" id="GO:0015271">
    <property type="term" value="F:outward rectifier potassium channel activity"/>
    <property type="evidence" value="ECO:0007669"/>
    <property type="project" value="UniProtKB-ARBA"/>
</dbReference>
<dbReference type="InterPro" id="IPR021789">
    <property type="entry name" value="KHA_dom"/>
</dbReference>
<evidence type="ECO:0000256" key="9">
    <source>
        <dbReference type="ARBA" id="ARBA00022958"/>
    </source>
</evidence>
<evidence type="ECO:0000313" key="22">
    <source>
        <dbReference type="Proteomes" id="UP000813462"/>
    </source>
</evidence>
<feature type="transmembrane region" description="Helical" evidence="17">
    <location>
        <begin position="283"/>
        <end position="301"/>
    </location>
</feature>
<evidence type="ECO:0000256" key="8">
    <source>
        <dbReference type="ARBA" id="ARBA00022882"/>
    </source>
</evidence>
<keyword evidence="7 17" id="KW-0631">Potassium channel</keyword>
<keyword evidence="5 17" id="KW-0812">Transmembrane</keyword>
<dbReference type="Gene3D" id="1.25.40.20">
    <property type="entry name" value="Ankyrin repeat-containing domain"/>
    <property type="match status" value="2"/>
</dbReference>
<comment type="function">
    <text evidence="17">Potassium channel.</text>
</comment>
<protein>
    <recommendedName>
        <fullName evidence="17">Potassium channel</fullName>
    </recommendedName>
</protein>
<dbReference type="PROSITE" id="PS51490">
    <property type="entry name" value="KHA"/>
    <property type="match status" value="1"/>
</dbReference>